<dbReference type="SUPFAM" id="SSF51556">
    <property type="entry name" value="Metallo-dependent hydrolases"/>
    <property type="match status" value="1"/>
</dbReference>
<dbReference type="CDD" id="cd01310">
    <property type="entry name" value="TatD_DNAse"/>
    <property type="match status" value="1"/>
</dbReference>
<name>A0A6B3LDC1_9BACT</name>
<keyword evidence="2" id="KW-0378">Hydrolase</keyword>
<dbReference type="KEGG" id="soa:G3M56_013055"/>
<gene>
    <name evidence="2" type="ORF">G3M56_013055</name>
</gene>
<dbReference type="GO" id="GO:0046872">
    <property type="term" value="F:metal ion binding"/>
    <property type="evidence" value="ECO:0007669"/>
    <property type="project" value="UniProtKB-KW"/>
</dbReference>
<sequence length="266" mass="29976">MQDAHNHLHFAELAPARETLSQWAEATGITRMIVNGTTVDDWPRVQQLATNYPDLVRPAFGLHPWHITSRPANWLDQLERLLQATPQASIGECGLDRWIQPHDLDDQLHVFRAHLDLAHRLERPLTIHCLKAWGPLVDTLRSNPLPPAGFLVHAFSGSAETAKELTKLGAYFSFSGYFLHPRKESIRQTYREAIPRDRILIETDAPSMPLPTDLVAYELPPDTDGHPVNHPGNLIAVRNGLADLLELDHAELDSLLESNFTQLFGR</sequence>
<feature type="binding site" evidence="1">
    <location>
        <position position="153"/>
    </location>
    <ligand>
        <name>a divalent metal cation</name>
        <dbReference type="ChEBI" id="CHEBI:60240"/>
        <label>2</label>
    </ligand>
</feature>
<dbReference type="AlphaFoldDB" id="A0A6B3LDC1"/>
<evidence type="ECO:0000256" key="1">
    <source>
        <dbReference type="PIRSR" id="PIRSR005902-1"/>
    </source>
</evidence>
<feature type="binding site" evidence="1">
    <location>
        <position position="128"/>
    </location>
    <ligand>
        <name>a divalent metal cation</name>
        <dbReference type="ChEBI" id="CHEBI:60240"/>
        <label>2</label>
    </ligand>
</feature>
<feature type="binding site" evidence="1">
    <location>
        <position position="7"/>
    </location>
    <ligand>
        <name>a divalent metal cation</name>
        <dbReference type="ChEBI" id="CHEBI:60240"/>
        <label>1</label>
    </ligand>
</feature>
<proteinExistence type="predicted"/>
<dbReference type="EMBL" id="CP066776">
    <property type="protein sequence ID" value="QQL44790.1"/>
    <property type="molecule type" value="Genomic_DNA"/>
</dbReference>
<protein>
    <submittedName>
        <fullName evidence="2">TatD family hydrolase</fullName>
    </submittedName>
</protein>
<keyword evidence="3" id="KW-1185">Reference proteome</keyword>
<feature type="binding site" evidence="1">
    <location>
        <position position="204"/>
    </location>
    <ligand>
        <name>a divalent metal cation</name>
        <dbReference type="ChEBI" id="CHEBI:60240"/>
        <label>1</label>
    </ligand>
</feature>
<dbReference type="Proteomes" id="UP000475117">
    <property type="component" value="Chromosome"/>
</dbReference>
<keyword evidence="1" id="KW-0479">Metal-binding</keyword>
<accession>A0A6B3LDC1</accession>
<dbReference type="PIRSF" id="PIRSF005902">
    <property type="entry name" value="DNase_TatD"/>
    <property type="match status" value="1"/>
</dbReference>
<dbReference type="Gene3D" id="3.20.20.140">
    <property type="entry name" value="Metal-dependent hydrolases"/>
    <property type="match status" value="1"/>
</dbReference>
<dbReference type="PANTHER" id="PTHR47176">
    <property type="entry name" value="OSJNBA0020J04.13 PROTEIN"/>
    <property type="match status" value="1"/>
</dbReference>
<evidence type="ECO:0000313" key="2">
    <source>
        <dbReference type="EMBL" id="QQL44790.1"/>
    </source>
</evidence>
<dbReference type="InterPro" id="IPR001130">
    <property type="entry name" value="TatD-like"/>
</dbReference>
<dbReference type="Pfam" id="PF01026">
    <property type="entry name" value="TatD_DNase"/>
    <property type="match status" value="1"/>
</dbReference>
<dbReference type="GO" id="GO:0016788">
    <property type="term" value="F:hydrolase activity, acting on ester bonds"/>
    <property type="evidence" value="ECO:0007669"/>
    <property type="project" value="InterPro"/>
</dbReference>
<dbReference type="InterPro" id="IPR032466">
    <property type="entry name" value="Metal_Hydrolase"/>
</dbReference>
<dbReference type="RefSeq" id="WP_164365270.1">
    <property type="nucleotide sequence ID" value="NZ_CP066776.1"/>
</dbReference>
<feature type="binding site" evidence="1">
    <location>
        <position position="5"/>
    </location>
    <ligand>
        <name>a divalent metal cation</name>
        <dbReference type="ChEBI" id="CHEBI:60240"/>
        <label>1</label>
    </ligand>
</feature>
<evidence type="ECO:0000313" key="3">
    <source>
        <dbReference type="Proteomes" id="UP000475117"/>
    </source>
</evidence>
<organism evidence="2 3">
    <name type="scientific">Sulfuriroseicoccus oceanibius</name>
    <dbReference type="NCBI Taxonomy" id="2707525"/>
    <lineage>
        <taxon>Bacteria</taxon>
        <taxon>Pseudomonadati</taxon>
        <taxon>Verrucomicrobiota</taxon>
        <taxon>Verrucomicrobiia</taxon>
        <taxon>Verrucomicrobiales</taxon>
        <taxon>Verrucomicrobiaceae</taxon>
        <taxon>Sulfuriroseicoccus</taxon>
    </lineage>
</organism>
<feature type="binding site" evidence="1">
    <location>
        <position position="92"/>
    </location>
    <ligand>
        <name>a divalent metal cation</name>
        <dbReference type="ChEBI" id="CHEBI:60240"/>
        <label>1</label>
    </ligand>
</feature>
<dbReference type="PANTHER" id="PTHR47176:SF1">
    <property type="entry name" value="OS04G0577500 PROTEIN"/>
    <property type="match status" value="1"/>
</dbReference>
<reference evidence="2 3" key="1">
    <citation type="submission" date="2020-12" db="EMBL/GenBank/DDBJ databases">
        <title>Sulforoseuscoccus oceanibium gen. nov., sp. nov., a representative of the phylum Verrucomicrobia with special cytoplasmic membrane, and proposal of Sulforoseuscoccusaceae fam. nov.</title>
        <authorList>
            <person name="Xi F."/>
        </authorList>
    </citation>
    <scope>NUCLEOTIDE SEQUENCE [LARGE SCALE GENOMIC DNA]</scope>
    <source>
        <strain evidence="2 3">T37</strain>
    </source>
</reference>